<dbReference type="InterPro" id="IPR004360">
    <property type="entry name" value="Glyas_Fos-R_dOase_dom"/>
</dbReference>
<organism evidence="2 3">
    <name type="scientific">Lentilactobacillus senioris DSM 24302 = JCM 17472</name>
    <dbReference type="NCBI Taxonomy" id="1423802"/>
    <lineage>
        <taxon>Bacteria</taxon>
        <taxon>Bacillati</taxon>
        <taxon>Bacillota</taxon>
        <taxon>Bacilli</taxon>
        <taxon>Lactobacillales</taxon>
        <taxon>Lactobacillaceae</taxon>
        <taxon>Lentilactobacillus</taxon>
    </lineage>
</organism>
<dbReference type="InterPro" id="IPR029068">
    <property type="entry name" value="Glyas_Bleomycin-R_OHBP_Dase"/>
</dbReference>
<reference evidence="2 3" key="1">
    <citation type="journal article" date="2015" name="Genome Announc.">
        <title>Expanding the biotechnology potential of lactobacilli through comparative genomics of 213 strains and associated genera.</title>
        <authorList>
            <person name="Sun Z."/>
            <person name="Harris H.M."/>
            <person name="McCann A."/>
            <person name="Guo C."/>
            <person name="Argimon S."/>
            <person name="Zhang W."/>
            <person name="Yang X."/>
            <person name="Jeffery I.B."/>
            <person name="Cooney J.C."/>
            <person name="Kagawa T.F."/>
            <person name="Liu W."/>
            <person name="Song Y."/>
            <person name="Salvetti E."/>
            <person name="Wrobel A."/>
            <person name="Rasinkangas P."/>
            <person name="Parkhill J."/>
            <person name="Rea M.C."/>
            <person name="O'Sullivan O."/>
            <person name="Ritari J."/>
            <person name="Douillard F.P."/>
            <person name="Paul Ross R."/>
            <person name="Yang R."/>
            <person name="Briner A.E."/>
            <person name="Felis G.E."/>
            <person name="de Vos W.M."/>
            <person name="Barrangou R."/>
            <person name="Klaenhammer T.R."/>
            <person name="Caufield P.W."/>
            <person name="Cui Y."/>
            <person name="Zhang H."/>
            <person name="O'Toole P.W."/>
        </authorList>
    </citation>
    <scope>NUCLEOTIDE SEQUENCE [LARGE SCALE GENOMIC DNA]</scope>
    <source>
        <strain evidence="2 3">DSM 24302</strain>
    </source>
</reference>
<evidence type="ECO:0000259" key="1">
    <source>
        <dbReference type="PROSITE" id="PS51819"/>
    </source>
</evidence>
<evidence type="ECO:0000313" key="2">
    <source>
        <dbReference type="EMBL" id="KRM93213.1"/>
    </source>
</evidence>
<dbReference type="EMBL" id="AYZR01000009">
    <property type="protein sequence ID" value="KRM93213.1"/>
    <property type="molecule type" value="Genomic_DNA"/>
</dbReference>
<dbReference type="Gene3D" id="3.10.180.10">
    <property type="entry name" value="2,3-Dihydroxybiphenyl 1,2-Dioxygenase, domain 1"/>
    <property type="match status" value="1"/>
</dbReference>
<comment type="caution">
    <text evidence="2">The sequence shown here is derived from an EMBL/GenBank/DDBJ whole genome shotgun (WGS) entry which is preliminary data.</text>
</comment>
<dbReference type="Pfam" id="PF00903">
    <property type="entry name" value="Glyoxalase"/>
    <property type="match status" value="1"/>
</dbReference>
<dbReference type="SUPFAM" id="SSF54593">
    <property type="entry name" value="Glyoxalase/Bleomycin resistance protein/Dihydroxybiphenyl dioxygenase"/>
    <property type="match status" value="1"/>
</dbReference>
<accession>A0A0R2CNG3</accession>
<dbReference type="InterPro" id="IPR037523">
    <property type="entry name" value="VOC_core"/>
</dbReference>
<keyword evidence="3" id="KW-1185">Reference proteome</keyword>
<dbReference type="PATRIC" id="fig|1423802.4.peg.891"/>
<gene>
    <name evidence="2" type="ORF">FC56_GL000878</name>
</gene>
<dbReference type="AlphaFoldDB" id="A0A0R2CNG3"/>
<dbReference type="STRING" id="1423802.FC56_GL000878"/>
<dbReference type="PROSITE" id="PS51819">
    <property type="entry name" value="VOC"/>
    <property type="match status" value="1"/>
</dbReference>
<sequence length="119" mass="13084">MNIREIEALNLPVSNLQASLRFYHEVFDLPILELADDVKAARLAKQLLIFSPQEVVNPIEFSVVAKDSVAALESHLANYGVDIKQPAHTVKVMGRDATAIVVADLDDNLITINTYAQKG</sequence>
<dbReference type="Proteomes" id="UP000051256">
    <property type="component" value="Unassembled WGS sequence"/>
</dbReference>
<evidence type="ECO:0000313" key="3">
    <source>
        <dbReference type="Proteomes" id="UP000051256"/>
    </source>
</evidence>
<name>A0A0R2CNG3_9LACO</name>
<proteinExistence type="predicted"/>
<feature type="domain" description="VOC" evidence="1">
    <location>
        <begin position="5"/>
        <end position="115"/>
    </location>
</feature>
<dbReference type="CDD" id="cd06587">
    <property type="entry name" value="VOC"/>
    <property type="match status" value="1"/>
</dbReference>
<protein>
    <recommendedName>
        <fullName evidence="1">VOC domain-containing protein</fullName>
    </recommendedName>
</protein>
<dbReference type="RefSeq" id="WP_056978657.1">
    <property type="nucleotide sequence ID" value="NZ_AYZR01000009.1"/>
</dbReference>